<comment type="caution">
    <text evidence="1">The sequence shown here is derived from an EMBL/GenBank/DDBJ whole genome shotgun (WGS) entry which is preliminary data.</text>
</comment>
<accession>A0A6G0X6H8</accession>
<gene>
    <name evidence="1" type="ORF">FWK35_00017051</name>
</gene>
<sequence>MALVTRKGVYDNWSRLDEDRLPRKEDFYSALKETDNEEEDYDHAVDVWRNLWLCDTRRVFRFIPENLCTVTRRRLRDL</sequence>
<dbReference type="EMBL" id="VUJU01008099">
    <property type="protein sequence ID" value="KAF0735565.1"/>
    <property type="molecule type" value="Genomic_DNA"/>
</dbReference>
<proteinExistence type="predicted"/>
<reference evidence="1 2" key="1">
    <citation type="submission" date="2019-08" db="EMBL/GenBank/DDBJ databases">
        <title>Whole genome of Aphis craccivora.</title>
        <authorList>
            <person name="Voronova N.V."/>
            <person name="Shulinski R.S."/>
            <person name="Bandarenka Y.V."/>
            <person name="Zhorov D.G."/>
            <person name="Warner D."/>
        </authorList>
    </citation>
    <scope>NUCLEOTIDE SEQUENCE [LARGE SCALE GENOMIC DNA]</scope>
    <source>
        <strain evidence="1">180601</strain>
        <tissue evidence="1">Whole Body</tissue>
    </source>
</reference>
<keyword evidence="2" id="KW-1185">Reference proteome</keyword>
<evidence type="ECO:0000313" key="1">
    <source>
        <dbReference type="EMBL" id="KAF0735565.1"/>
    </source>
</evidence>
<name>A0A6G0X6H8_APHCR</name>
<dbReference type="AlphaFoldDB" id="A0A6G0X6H8"/>
<protein>
    <submittedName>
        <fullName evidence="1">DNA pol B 2 domain-containing protein</fullName>
    </submittedName>
</protein>
<organism evidence="1 2">
    <name type="scientific">Aphis craccivora</name>
    <name type="common">Cowpea aphid</name>
    <dbReference type="NCBI Taxonomy" id="307492"/>
    <lineage>
        <taxon>Eukaryota</taxon>
        <taxon>Metazoa</taxon>
        <taxon>Ecdysozoa</taxon>
        <taxon>Arthropoda</taxon>
        <taxon>Hexapoda</taxon>
        <taxon>Insecta</taxon>
        <taxon>Pterygota</taxon>
        <taxon>Neoptera</taxon>
        <taxon>Paraneoptera</taxon>
        <taxon>Hemiptera</taxon>
        <taxon>Sternorrhyncha</taxon>
        <taxon>Aphidomorpha</taxon>
        <taxon>Aphidoidea</taxon>
        <taxon>Aphididae</taxon>
        <taxon>Aphidini</taxon>
        <taxon>Aphis</taxon>
        <taxon>Aphis</taxon>
    </lineage>
</organism>
<evidence type="ECO:0000313" key="2">
    <source>
        <dbReference type="Proteomes" id="UP000478052"/>
    </source>
</evidence>
<dbReference type="Proteomes" id="UP000478052">
    <property type="component" value="Unassembled WGS sequence"/>
</dbReference>
<feature type="non-terminal residue" evidence="1">
    <location>
        <position position="78"/>
    </location>
</feature>